<dbReference type="SUPFAM" id="SSF49785">
    <property type="entry name" value="Galactose-binding domain-like"/>
    <property type="match status" value="1"/>
</dbReference>
<evidence type="ECO:0000256" key="1">
    <source>
        <dbReference type="ARBA" id="ARBA00012513"/>
    </source>
</evidence>
<dbReference type="SUPFAM" id="SSF56112">
    <property type="entry name" value="Protein kinase-like (PK-like)"/>
    <property type="match status" value="1"/>
</dbReference>
<feature type="domain" description="Protein kinase" evidence="10">
    <location>
        <begin position="15"/>
        <end position="375"/>
    </location>
</feature>
<keyword evidence="5" id="KW-0418">Kinase</keyword>
<keyword evidence="9" id="KW-0472">Membrane</keyword>
<reference evidence="12" key="1">
    <citation type="journal article" date="2019" name="Int. J. Syst. Evol. Microbiol.">
        <title>The Global Catalogue of Microorganisms (GCM) 10K type strain sequencing project: providing services to taxonomists for standard genome sequencing and annotation.</title>
        <authorList>
            <consortium name="The Broad Institute Genomics Platform"/>
            <consortium name="The Broad Institute Genome Sequencing Center for Infectious Disease"/>
            <person name="Wu L."/>
            <person name="Ma J."/>
        </authorList>
    </citation>
    <scope>NUCLEOTIDE SEQUENCE [LARGE SCALE GENOMIC DNA]</scope>
    <source>
        <strain evidence="12">JCM 18127</strain>
    </source>
</reference>
<feature type="compositionally biased region" description="Low complexity" evidence="8">
    <location>
        <begin position="507"/>
        <end position="522"/>
    </location>
</feature>
<dbReference type="Gene3D" id="3.30.200.20">
    <property type="entry name" value="Phosphorylase Kinase, domain 1"/>
    <property type="match status" value="1"/>
</dbReference>
<dbReference type="EMBL" id="BAABIM010000001">
    <property type="protein sequence ID" value="GAA4668177.1"/>
    <property type="molecule type" value="Genomic_DNA"/>
</dbReference>
<dbReference type="EC" id="2.7.11.1" evidence="1"/>
<feature type="region of interest" description="Disordered" evidence="8">
    <location>
        <begin position="506"/>
        <end position="574"/>
    </location>
</feature>
<keyword evidence="3" id="KW-0808">Transferase</keyword>
<feature type="region of interest" description="Disordered" evidence="8">
    <location>
        <begin position="275"/>
        <end position="466"/>
    </location>
</feature>
<dbReference type="PROSITE" id="PS50011">
    <property type="entry name" value="PROTEIN_KINASE_DOM"/>
    <property type="match status" value="1"/>
</dbReference>
<keyword evidence="4" id="KW-0547">Nucleotide-binding</keyword>
<dbReference type="InterPro" id="IPR011009">
    <property type="entry name" value="Kinase-like_dom_sf"/>
</dbReference>
<dbReference type="PANTHER" id="PTHR43289">
    <property type="entry name" value="MITOGEN-ACTIVATED PROTEIN KINASE KINASE KINASE 20-RELATED"/>
    <property type="match status" value="1"/>
</dbReference>
<dbReference type="RefSeq" id="WP_345261990.1">
    <property type="nucleotide sequence ID" value="NZ_BAABIM010000001.1"/>
</dbReference>
<dbReference type="SMART" id="SM00220">
    <property type="entry name" value="S_TKc"/>
    <property type="match status" value="1"/>
</dbReference>
<keyword evidence="2" id="KW-0723">Serine/threonine-protein kinase</keyword>
<evidence type="ECO:0000313" key="12">
    <source>
        <dbReference type="Proteomes" id="UP001500621"/>
    </source>
</evidence>
<comment type="caution">
    <text evidence="11">The sequence shown here is derived from an EMBL/GenBank/DDBJ whole genome shotgun (WGS) entry which is preliminary data.</text>
</comment>
<dbReference type="InterPro" id="IPR008979">
    <property type="entry name" value="Galactose-bd-like_sf"/>
</dbReference>
<evidence type="ECO:0000256" key="7">
    <source>
        <dbReference type="ARBA" id="ARBA00023170"/>
    </source>
</evidence>
<dbReference type="Proteomes" id="UP001500621">
    <property type="component" value="Unassembled WGS sequence"/>
</dbReference>
<dbReference type="Pfam" id="PF00069">
    <property type="entry name" value="Pkinase"/>
    <property type="match status" value="1"/>
</dbReference>
<dbReference type="InterPro" id="IPR000719">
    <property type="entry name" value="Prot_kinase_dom"/>
</dbReference>
<feature type="compositionally biased region" description="Low complexity" evidence="8">
    <location>
        <begin position="302"/>
        <end position="318"/>
    </location>
</feature>
<feature type="compositionally biased region" description="Acidic residues" evidence="8">
    <location>
        <begin position="541"/>
        <end position="551"/>
    </location>
</feature>
<protein>
    <recommendedName>
        <fullName evidence="1">non-specific serine/threonine protein kinase</fullName>
        <ecNumber evidence="1">2.7.11.1</ecNumber>
    </recommendedName>
</protein>
<dbReference type="Gene3D" id="2.60.120.260">
    <property type="entry name" value="Galactose-binding domain-like"/>
    <property type="match status" value="1"/>
</dbReference>
<evidence type="ECO:0000256" key="5">
    <source>
        <dbReference type="ARBA" id="ARBA00022777"/>
    </source>
</evidence>
<evidence type="ECO:0000256" key="9">
    <source>
        <dbReference type="SAM" id="Phobius"/>
    </source>
</evidence>
<name>A0ABP8VPA0_9ACTN</name>
<keyword evidence="7" id="KW-0675">Receptor</keyword>
<feature type="transmembrane region" description="Helical" evidence="9">
    <location>
        <begin position="478"/>
        <end position="498"/>
    </location>
</feature>
<feature type="compositionally biased region" description="Pro residues" evidence="8">
    <location>
        <begin position="340"/>
        <end position="359"/>
    </location>
</feature>
<dbReference type="PANTHER" id="PTHR43289:SF6">
    <property type="entry name" value="SERINE_THREONINE-PROTEIN KINASE NEKL-3"/>
    <property type="match status" value="1"/>
</dbReference>
<keyword evidence="6" id="KW-0067">ATP-binding</keyword>
<evidence type="ECO:0000313" key="11">
    <source>
        <dbReference type="EMBL" id="GAA4668177.1"/>
    </source>
</evidence>
<evidence type="ECO:0000256" key="2">
    <source>
        <dbReference type="ARBA" id="ARBA00022527"/>
    </source>
</evidence>
<evidence type="ECO:0000256" key="4">
    <source>
        <dbReference type="ARBA" id="ARBA00022741"/>
    </source>
</evidence>
<keyword evidence="12" id="KW-1185">Reference proteome</keyword>
<organism evidence="11 12">
    <name type="scientific">Nocardioides nanhaiensis</name>
    <dbReference type="NCBI Taxonomy" id="1476871"/>
    <lineage>
        <taxon>Bacteria</taxon>
        <taxon>Bacillati</taxon>
        <taxon>Actinomycetota</taxon>
        <taxon>Actinomycetes</taxon>
        <taxon>Propionibacteriales</taxon>
        <taxon>Nocardioidaceae</taxon>
        <taxon>Nocardioides</taxon>
    </lineage>
</organism>
<evidence type="ECO:0000259" key="10">
    <source>
        <dbReference type="PROSITE" id="PS50011"/>
    </source>
</evidence>
<evidence type="ECO:0000256" key="6">
    <source>
        <dbReference type="ARBA" id="ARBA00022840"/>
    </source>
</evidence>
<sequence length="690" mass="71475">MPHSTRSGDVLAGRYRLVDLLDESGGARFWRAHDRILQRYVALHVIPADDERSSALLEAARRSATVLDPRLLRVLDAERDEAICYVVNEWGDGVSLDILVASRGPVAARQSAWLVGQVAEGIATAHAAGVAHGRLVPENVLVDRHGEVKIIGLCVDAAMHGRAGDRAAADVADLAGLLYCALTGRWPGGGGSAVPAAPEHHGHALRPRRVRAGIPGQLDALCDEVLRAQHHTHRAEGLGSARGIADLLADYVGSPAGMAESWRAVVPALLPGSRTTALPPLPPDPAPHDAEPDPTPEPELPPTEAVTAPLALPTEPAPDAGTQADPDAPTRTVGTVSPPATSPIPPTPATEPETEPVPAPEVATELPTEAGLPIFGEEPDDVSWLSKRSQPVPPPPPFEEPPERPLFAPEPDDGEPHRRRRPGAAPPPERDPDGYWPWEATGAGATGDSRVSAVHTGTGSTRAVPAEEEVPGRTALRVAGIIGAAVLLLVAVVVAYNLGRGRTPLGAEPAAPESSASATEQPEAPPETGPLTGLVATDLDPQGEDGDENGDDAPLAVDGDPTTSWSTSTYEQQLGPGGLKTGVGLVVDLGAEREVTAADLTLVGSPTGVALYLTSEEPTDVEGLTPVAGATAEDERLQLSLEEPATGRYLVVWLTSLPNDGSGWRGTVAEVAVEAVLDGADGADGESTAP</sequence>
<gene>
    <name evidence="11" type="ORF">GCM10023226_00080</name>
</gene>
<accession>A0ABP8VPA0</accession>
<evidence type="ECO:0000256" key="3">
    <source>
        <dbReference type="ARBA" id="ARBA00022679"/>
    </source>
</evidence>
<feature type="compositionally biased region" description="Polar residues" evidence="8">
    <location>
        <begin position="561"/>
        <end position="572"/>
    </location>
</feature>
<evidence type="ECO:0000256" key="8">
    <source>
        <dbReference type="SAM" id="MobiDB-lite"/>
    </source>
</evidence>
<proteinExistence type="predicted"/>
<keyword evidence="9" id="KW-1133">Transmembrane helix</keyword>
<dbReference type="CDD" id="cd13973">
    <property type="entry name" value="PK_MviN-like"/>
    <property type="match status" value="1"/>
</dbReference>
<keyword evidence="9" id="KW-0812">Transmembrane</keyword>
<dbReference type="Gene3D" id="1.10.510.10">
    <property type="entry name" value="Transferase(Phosphotransferase) domain 1"/>
    <property type="match status" value="1"/>
</dbReference>